<name>A0A1E5SIB0_9FLAO</name>
<dbReference type="Gene3D" id="2.130.10.10">
    <property type="entry name" value="YVTN repeat-like/Quinoprotein amine dehydrogenase"/>
    <property type="match status" value="1"/>
</dbReference>
<dbReference type="InterPro" id="IPR015943">
    <property type="entry name" value="WD40/YVTN_repeat-like_dom_sf"/>
</dbReference>
<dbReference type="OrthoDB" id="9765926at2"/>
<proteinExistence type="predicted"/>
<protein>
    <recommendedName>
        <fullName evidence="3">T9SS type B sorting domain-containing protein</fullName>
    </recommendedName>
</protein>
<dbReference type="RefSeq" id="WP_069831534.1">
    <property type="nucleotide sequence ID" value="NZ_MDJD01000054.1"/>
</dbReference>
<accession>A0A1E5SIB0</accession>
<keyword evidence="2" id="KW-1185">Reference proteome</keyword>
<comment type="caution">
    <text evidence="1">The sequence shown here is derived from an EMBL/GenBank/DDBJ whole genome shotgun (WGS) entry which is preliminary data.</text>
</comment>
<dbReference type="InterPro" id="IPR026341">
    <property type="entry name" value="T9SS_type_B"/>
</dbReference>
<sequence>MKKLFCYFTFLVASISYSQQEAANWYFGENTGIRFNSNGSTTNLTDGKLNTDEGCTTISDSDGNLLFYTDGITVWDKNHNPMPNANAALGNGLFGDPSSSQSAIVVPKPNDSNIYYIFTVDTVIQNDPDRGFNYSIVDLSLNGGLGDVISTSKNINLLQDSTEKISAVLKDCTSKSIWVITFASATGLPSENPNFNTFYAYEVSSTGINPTPVKSTFNIVVNDFRGYLKVSPDGTKLACANSTSGLYLYDFDVTTGKVSNQEAININFSHIGKTQSPYGIEFSQNNKRLYVSAYYQTNQENFLNPSSQYGSLLQYDLTATNINASEVVIDDRQMYRGALQLAPNGKIYRAMSATYPVGLPYLSVINTPNELGINCNYKHNAVALGRNSRQGLPPFIASFFSEKINITRNKSNSTYLPLCLGEKYTLTAEDIPGATYTWTFNDVKISESDFDLEVSKAGMYKVTVQTTTGDCSNILEGEALVAYFNEPIANPINDVSICSKDLASFNFSTQAKELLGMQDPLIYYTKFYKSQSDSELDVNEITLNLTNTSNPQRFYTRIGLIGNTTCFNTNISFLATIFDSPVVETVNPTTICDTQTATDVNITNGQTDIDLHQFDNILLGSQDPSKFSITYYRSISNAESQKNPLNFSYYNQTPNNETVYARIENKLNTDCFVISSPISITVNPLPEFTNATLTQCDEDGINDKRTTYNLLEAVSILTNGLPNRSVKFFKTLNSAENNTDEILNINSFKNTEDSQVLFTQIINDNTNCFSIAELTLKVSINKINDYIAPPVCDEQNSRDGINTFNLNDITADIQSLNSITFPINYYETYEDALLEKNKLKTPYSNVNNPYEHILYARVENNNACFGIGKIFLKINELPDIDTQETIYYCLNKFPETETIDAGILKGNLSNYSYKWSNGDTTYNTQINTIGDYTVTVTNIFGCSIDRTISVKATSIASFNPSSIPINVIQNTPITISVSGEGTYQYQLINSENRIVIPYQDSPIFENIKAGIYTVFVKNKDKDCGPPISSTAYVIGFPKFFTPNNDSINDTWQIIGVSNMFQANTKILIFNRFGKLIKELVPLGEGWDGMLNGNRLPPDDYWFVIKLQDGRTFKNHFTLKY</sequence>
<dbReference type="NCBIfam" id="TIGR04131">
    <property type="entry name" value="Bac_Flav_CTERM"/>
    <property type="match status" value="1"/>
</dbReference>
<dbReference type="AlphaFoldDB" id="A0A1E5SIB0"/>
<dbReference type="SUPFAM" id="SSF69322">
    <property type="entry name" value="Tricorn protease domain 2"/>
    <property type="match status" value="1"/>
</dbReference>
<evidence type="ECO:0000313" key="1">
    <source>
        <dbReference type="EMBL" id="OEJ98851.1"/>
    </source>
</evidence>
<dbReference type="Proteomes" id="UP000095713">
    <property type="component" value="Unassembled WGS sequence"/>
</dbReference>
<dbReference type="STRING" id="1849968.A8C32_06595"/>
<gene>
    <name evidence="1" type="ORF">A8C32_06595</name>
</gene>
<dbReference type="Pfam" id="PF13585">
    <property type="entry name" value="CHU_C"/>
    <property type="match status" value="1"/>
</dbReference>
<evidence type="ECO:0000313" key="2">
    <source>
        <dbReference type="Proteomes" id="UP000095713"/>
    </source>
</evidence>
<dbReference type="EMBL" id="MDJD01000054">
    <property type="protein sequence ID" value="OEJ98851.1"/>
    <property type="molecule type" value="Genomic_DNA"/>
</dbReference>
<organism evidence="1 2">
    <name type="scientific">Flavivirga aquatica</name>
    <dbReference type="NCBI Taxonomy" id="1849968"/>
    <lineage>
        <taxon>Bacteria</taxon>
        <taxon>Pseudomonadati</taxon>
        <taxon>Bacteroidota</taxon>
        <taxon>Flavobacteriia</taxon>
        <taxon>Flavobacteriales</taxon>
        <taxon>Flavobacteriaceae</taxon>
        <taxon>Flavivirga</taxon>
    </lineage>
</organism>
<reference evidence="1 2" key="1">
    <citation type="submission" date="2016-05" db="EMBL/GenBank/DDBJ databases">
        <title>Draft Genome Sequence of Algibacter sp. Strain SK-16 Isolated from the Surface Water of Aburatsubo Inlet.</title>
        <authorList>
            <person name="Wong S.-K."/>
            <person name="Yoshizawa S."/>
            <person name="Nakajima Y."/>
            <person name="Ogura Y."/>
            <person name="Tetsuya H."/>
            <person name="Hamasaki K."/>
        </authorList>
    </citation>
    <scope>NUCLEOTIDE SEQUENCE [LARGE SCALE GENOMIC DNA]</scope>
    <source>
        <strain evidence="1 2">SK-16</strain>
    </source>
</reference>
<evidence type="ECO:0008006" key="3">
    <source>
        <dbReference type="Google" id="ProtNLM"/>
    </source>
</evidence>